<name>A0ABS7KP15_9BACL</name>
<dbReference type="PANTHER" id="PTHR36832:SF1">
    <property type="entry name" value="SLR1174 PROTEIN"/>
    <property type="match status" value="1"/>
</dbReference>
<feature type="transmembrane region" description="Helical" evidence="1">
    <location>
        <begin position="20"/>
        <end position="40"/>
    </location>
</feature>
<reference evidence="2 3" key="1">
    <citation type="submission" date="2020-08" db="EMBL/GenBank/DDBJ databases">
        <title>Fungal Genomes of the International Space Station.</title>
        <authorList>
            <person name="Seuylemezian A."/>
            <person name="Singh N.K."/>
            <person name="Wood J."/>
            <person name="Venkateswaran K."/>
        </authorList>
    </citation>
    <scope>NUCLEOTIDE SEQUENCE [LARGE SCALE GENOMIC DNA]</scope>
    <source>
        <strain evidence="2 3">S/N-304-OC-R4</strain>
    </source>
</reference>
<dbReference type="Proteomes" id="UP000706031">
    <property type="component" value="Unassembled WGS sequence"/>
</dbReference>
<feature type="transmembrane region" description="Helical" evidence="1">
    <location>
        <begin position="107"/>
        <end position="129"/>
    </location>
</feature>
<keyword evidence="1" id="KW-0812">Transmembrane</keyword>
<feature type="transmembrane region" description="Helical" evidence="1">
    <location>
        <begin position="173"/>
        <end position="195"/>
    </location>
</feature>
<evidence type="ECO:0000313" key="2">
    <source>
        <dbReference type="EMBL" id="MBY0205908.1"/>
    </source>
</evidence>
<evidence type="ECO:0000313" key="3">
    <source>
        <dbReference type="Proteomes" id="UP000706031"/>
    </source>
</evidence>
<accession>A0ABS7KP15</accession>
<evidence type="ECO:0000256" key="1">
    <source>
        <dbReference type="SAM" id="Phobius"/>
    </source>
</evidence>
<sequence>MRTYLEVIKITIKNAVVHKFHTSISILTSIFTLLVQILLWKMLLSTSNNNVVTFEEMITYQTVGVLLGIIYNSNVAHEVGSKVRDGSISLALIKPYSFSAYMFANTIGSTLIEMIIRGISLICFVAYFYNPVVHLTTMNVLLLAIVIPMNFLMFWLFHYIIGLLYFIFISANWFVRILKDTILVFSGAIIPLWYFPEMLKTISEILPFQLLYQFPQSLLINKISEYEIIRNITLECTWIIVLTLVAWYLWSLGVKKLVIQGG</sequence>
<organism evidence="2 3">
    <name type="scientific">Paenibacillus cucumis</name>
    <name type="common">ex Kampfer et al. 2016</name>
    <dbReference type="NCBI Taxonomy" id="1776858"/>
    <lineage>
        <taxon>Bacteria</taxon>
        <taxon>Bacillati</taxon>
        <taxon>Bacillota</taxon>
        <taxon>Bacilli</taxon>
        <taxon>Bacillales</taxon>
        <taxon>Paenibacillaceae</taxon>
        <taxon>Paenibacillus</taxon>
    </lineage>
</organism>
<protein>
    <submittedName>
        <fullName evidence="2">ABC-2 family transporter protein</fullName>
    </submittedName>
</protein>
<dbReference type="PANTHER" id="PTHR36832">
    <property type="entry name" value="SLR1174 PROTEIN-RELATED"/>
    <property type="match status" value="1"/>
</dbReference>
<keyword evidence="1" id="KW-0472">Membrane</keyword>
<dbReference type="RefSeq" id="WP_221790338.1">
    <property type="nucleotide sequence ID" value="NZ_JACLIC010000039.1"/>
</dbReference>
<feature type="transmembrane region" description="Helical" evidence="1">
    <location>
        <begin position="232"/>
        <end position="250"/>
    </location>
</feature>
<dbReference type="Pfam" id="PF06182">
    <property type="entry name" value="ABC2_membrane_6"/>
    <property type="match status" value="1"/>
</dbReference>
<dbReference type="InterPro" id="IPR010390">
    <property type="entry name" value="ABC-2_transporter-like"/>
</dbReference>
<feature type="transmembrane region" description="Helical" evidence="1">
    <location>
        <begin position="141"/>
        <end position="167"/>
    </location>
</feature>
<comment type="caution">
    <text evidence="2">The sequence shown here is derived from an EMBL/GenBank/DDBJ whole genome shotgun (WGS) entry which is preliminary data.</text>
</comment>
<keyword evidence="3" id="KW-1185">Reference proteome</keyword>
<proteinExistence type="predicted"/>
<dbReference type="EMBL" id="JACLIC010000039">
    <property type="protein sequence ID" value="MBY0205908.1"/>
    <property type="molecule type" value="Genomic_DNA"/>
</dbReference>
<keyword evidence="1" id="KW-1133">Transmembrane helix</keyword>
<gene>
    <name evidence="2" type="ORF">H7T88_22115</name>
</gene>